<dbReference type="PROSITE" id="PS51892">
    <property type="entry name" value="SUBTILASE"/>
    <property type="match status" value="1"/>
</dbReference>
<dbReference type="PANTHER" id="PTHR43806:SF11">
    <property type="entry name" value="CEREVISIN-RELATED"/>
    <property type="match status" value="1"/>
</dbReference>
<comment type="similarity">
    <text evidence="1 5">Belongs to the peptidase S8 family.</text>
</comment>
<dbReference type="Gene3D" id="2.60.40.2700">
    <property type="match status" value="1"/>
</dbReference>
<feature type="domain" description="Peptidase S8/S53" evidence="8">
    <location>
        <begin position="189"/>
        <end position="446"/>
    </location>
</feature>
<evidence type="ECO:0000256" key="1">
    <source>
        <dbReference type="ARBA" id="ARBA00011073"/>
    </source>
</evidence>
<evidence type="ECO:0000256" key="5">
    <source>
        <dbReference type="PROSITE-ProRule" id="PRU01240"/>
    </source>
</evidence>
<feature type="signal peptide" evidence="7">
    <location>
        <begin position="1"/>
        <end position="29"/>
    </location>
</feature>
<evidence type="ECO:0000256" key="4">
    <source>
        <dbReference type="ARBA" id="ARBA00022825"/>
    </source>
</evidence>
<evidence type="ECO:0000259" key="8">
    <source>
        <dbReference type="Pfam" id="PF00082"/>
    </source>
</evidence>
<keyword evidence="2 5" id="KW-0645">Protease</keyword>
<sequence precursor="true">MTRVSGQAARRGAAFALCAGMTTALVATAMVAPAQGAEHVLPVVERAEPAGTGQLAAGVIYKMKPGYAASAAASSSVSAAVARAAGRDVRTTVVPVGALTSAVDFVDLVDASTAEQAAAAVAANPAVAWAEPNYVATTAGAGPVKPKDPYFAQYQWNVWDSRNGSTSGVTIPNGGWSSHALSLWPRTKGSGVVVAVIDTGRTRHSDLDGHTVNGYDMISSATSARDGNGRDSDATDKGDLGSDGVHSSWHGTHVAGIVGAMTNTSWGAGVAPNSRIQHVRVLGSKGGTFADIAAGVTWASGGSVSGVPKNSKPARVLNLSIQTKDDMRCPSALQDAIKGARARGAVVIAAAGNYNKSASLSVPGNCQGVITVAALDRNGKRASYSNRGSVVDIAAPGGGGGSTNSGYVWSTINTGTKAPGAAAYGGMAGTSQAAPAVAGGAALLASLGLKGAALESALLRARSNFPRYAGSPANCSTTQCGRGYLDLSKVLVAIKRAKITGTPAVGQTLKVVAAKGFTGKVTGKKFQWFRNGSPISGATGQSYKLTSADRGKQISARITPRSAGSYYAQPSTSLRTAKVS</sequence>
<evidence type="ECO:0000256" key="3">
    <source>
        <dbReference type="ARBA" id="ARBA00022801"/>
    </source>
</evidence>
<feature type="active site" description="Charge relay system" evidence="5">
    <location>
        <position position="431"/>
    </location>
</feature>
<evidence type="ECO:0000313" key="9">
    <source>
        <dbReference type="EMBL" id="AEI12294.1"/>
    </source>
</evidence>
<keyword evidence="10" id="KW-1185">Reference proteome</keyword>
<reference evidence="10" key="1">
    <citation type="submission" date="2011-04" db="EMBL/GenBank/DDBJ databases">
        <title>Complete sequence of Cellvibrio gilvus ATCC 13127.</title>
        <authorList>
            <person name="Lucas S."/>
            <person name="Han J."/>
            <person name="Lapidus A."/>
            <person name="Cheng J.-F."/>
            <person name="Goodwin L."/>
            <person name="Pitluck S."/>
            <person name="Peters L."/>
            <person name="Munk A."/>
            <person name="Detter J.C."/>
            <person name="Han C."/>
            <person name="Tapia R."/>
            <person name="Land M."/>
            <person name="Hauser L."/>
            <person name="Kyrpides N."/>
            <person name="Ivanova N."/>
            <person name="Ovchinnikova G."/>
            <person name="Pagani I."/>
            <person name="Mead D."/>
            <person name="Brumm P."/>
            <person name="Woyke T."/>
        </authorList>
    </citation>
    <scope>NUCLEOTIDE SEQUENCE [LARGE SCALE GENOMIC DNA]</scope>
    <source>
        <strain evidence="10">ATCC 13127 / NRRL B-14078</strain>
    </source>
</reference>
<evidence type="ECO:0000313" key="10">
    <source>
        <dbReference type="Proteomes" id="UP000000485"/>
    </source>
</evidence>
<dbReference type="Gene3D" id="3.40.50.200">
    <property type="entry name" value="Peptidase S8/S53 domain"/>
    <property type="match status" value="1"/>
</dbReference>
<dbReference type="EMBL" id="CP002665">
    <property type="protein sequence ID" value="AEI12294.1"/>
    <property type="molecule type" value="Genomic_DNA"/>
</dbReference>
<dbReference type="Proteomes" id="UP000000485">
    <property type="component" value="Chromosome"/>
</dbReference>
<dbReference type="GO" id="GO:0006508">
    <property type="term" value="P:proteolysis"/>
    <property type="evidence" value="ECO:0007669"/>
    <property type="project" value="UniProtKB-KW"/>
</dbReference>
<evidence type="ECO:0000256" key="6">
    <source>
        <dbReference type="SAM" id="MobiDB-lite"/>
    </source>
</evidence>
<dbReference type="SUPFAM" id="SSF52743">
    <property type="entry name" value="Subtilisin-like"/>
    <property type="match status" value="1"/>
</dbReference>
<dbReference type="HOGENOM" id="CLU_011263_8_1_11"/>
<feature type="chain" id="PRO_5039350763" evidence="7">
    <location>
        <begin position="30"/>
        <end position="580"/>
    </location>
</feature>
<protein>
    <submittedName>
        <fullName evidence="9">Peptidase S8 and S53 subtilisin kexin sedolisin</fullName>
    </submittedName>
</protein>
<dbReference type="InterPro" id="IPR023828">
    <property type="entry name" value="Peptidase_S8_Ser-AS"/>
</dbReference>
<gene>
    <name evidence="9" type="ordered locus">Celgi_1787</name>
</gene>
<keyword evidence="7" id="KW-0732">Signal</keyword>
<name>F8A6U0_CELGA</name>
<dbReference type="Pfam" id="PF00082">
    <property type="entry name" value="Peptidase_S8"/>
    <property type="match status" value="1"/>
</dbReference>
<evidence type="ECO:0000256" key="7">
    <source>
        <dbReference type="SAM" id="SignalP"/>
    </source>
</evidence>
<keyword evidence="4 5" id="KW-0720">Serine protease</keyword>
<accession>F8A6U0</accession>
<feature type="active site" description="Charge relay system" evidence="5">
    <location>
        <position position="198"/>
    </location>
</feature>
<dbReference type="PANTHER" id="PTHR43806">
    <property type="entry name" value="PEPTIDASE S8"/>
    <property type="match status" value="1"/>
</dbReference>
<proteinExistence type="inferred from homology"/>
<dbReference type="InterPro" id="IPR015500">
    <property type="entry name" value="Peptidase_S8_subtilisin-rel"/>
</dbReference>
<dbReference type="PROSITE" id="PS00138">
    <property type="entry name" value="SUBTILASE_SER"/>
    <property type="match status" value="1"/>
</dbReference>
<dbReference type="InterPro" id="IPR000209">
    <property type="entry name" value="Peptidase_S8/S53_dom"/>
</dbReference>
<dbReference type="InterPro" id="IPR022398">
    <property type="entry name" value="Peptidase_S8_His-AS"/>
</dbReference>
<keyword evidence="3 5" id="KW-0378">Hydrolase</keyword>
<feature type="region of interest" description="Disordered" evidence="6">
    <location>
        <begin position="219"/>
        <end position="246"/>
    </location>
</feature>
<dbReference type="AlphaFoldDB" id="F8A6U0"/>
<dbReference type="eggNOG" id="COG1404">
    <property type="taxonomic scope" value="Bacteria"/>
</dbReference>
<dbReference type="GO" id="GO:0004252">
    <property type="term" value="F:serine-type endopeptidase activity"/>
    <property type="evidence" value="ECO:0007669"/>
    <property type="project" value="UniProtKB-UniRule"/>
</dbReference>
<dbReference type="KEGG" id="cga:Celgi_1787"/>
<dbReference type="STRING" id="593907.Celgi_1787"/>
<dbReference type="InterPro" id="IPR050131">
    <property type="entry name" value="Peptidase_S8_subtilisin-like"/>
</dbReference>
<evidence type="ECO:0000256" key="2">
    <source>
        <dbReference type="ARBA" id="ARBA00022670"/>
    </source>
</evidence>
<feature type="active site" description="Charge relay system" evidence="5">
    <location>
        <position position="250"/>
    </location>
</feature>
<dbReference type="InterPro" id="IPR036852">
    <property type="entry name" value="Peptidase_S8/S53_dom_sf"/>
</dbReference>
<organism evidence="9 10">
    <name type="scientific">Cellulomonas gilvus (strain ATCC 13127 / NRRL B-14078)</name>
    <name type="common">Cellvibrio gilvus</name>
    <dbReference type="NCBI Taxonomy" id="593907"/>
    <lineage>
        <taxon>Bacteria</taxon>
        <taxon>Bacillati</taxon>
        <taxon>Actinomycetota</taxon>
        <taxon>Actinomycetes</taxon>
        <taxon>Micrococcales</taxon>
        <taxon>Cellulomonadaceae</taxon>
        <taxon>Cellulomonas</taxon>
    </lineage>
</organism>
<dbReference type="PROSITE" id="PS00137">
    <property type="entry name" value="SUBTILASE_HIS"/>
    <property type="match status" value="1"/>
</dbReference>
<dbReference type="PRINTS" id="PR00723">
    <property type="entry name" value="SUBTILISIN"/>
</dbReference>
<feature type="compositionally biased region" description="Basic and acidic residues" evidence="6">
    <location>
        <begin position="227"/>
        <end position="240"/>
    </location>
</feature>